<evidence type="ECO:0000256" key="5">
    <source>
        <dbReference type="ARBA" id="ARBA00023136"/>
    </source>
</evidence>
<feature type="transmembrane region" description="Helical" evidence="6">
    <location>
        <begin position="110"/>
        <end position="128"/>
    </location>
</feature>
<sequence>MDFQEKDKYAIEKNNNYLEMPNEPAADFETAIKAAGFGRFNILLLAVAFPAFMALVIETGVISYILPSAECDLDLTLMDKGILNAITFCGMIVSAIAWAYLADTRGRKRLLVCCFLANVICVICAAMSQSTLQLMIAKFFAGLIICGPFSVLVSYITEFHGSTHRPRILMVAGIMYATASILLPLLALLILPNEWNFTIWNMKFTSWKVYLAVCGTPCIVGGLLLTLFPETPRFLMTKGRNYEALEVFKTMYYINTRQPRDTFPIKELINDANCQLNNIKSSTDLQTAESKENHKFDIESQSPQSSPLRDIFSKQYFWLTIRIFLLNFCILLGQNTMRLWLPQLFASLNEYEQTSTEKTSMCTILEYSVNKTDSLINFNEECIVVITPATYSNNIVVAAIIIIAFLVAGTLINILGDKTMQVLAAAICGTCGLALYWSSSTLTTLIITSLYMSMASIATSSSVTTSVTVYPTTSRTIIVSSAMTCGRIGTILGNLLFPMLMSLGCIPPIVMFAAVMYLTSILACTMPNIKKIDLK</sequence>
<evidence type="ECO:0000256" key="6">
    <source>
        <dbReference type="SAM" id="Phobius"/>
    </source>
</evidence>
<proteinExistence type="predicted"/>
<dbReference type="AlphaFoldDB" id="A0A1I8PD47"/>
<feature type="transmembrane region" description="Helical" evidence="6">
    <location>
        <begin position="422"/>
        <end position="439"/>
    </location>
</feature>
<feature type="transmembrane region" description="Helical" evidence="6">
    <location>
        <begin position="168"/>
        <end position="189"/>
    </location>
</feature>
<feature type="domain" description="Major facilitator superfamily (MFS) profile" evidence="7">
    <location>
        <begin position="44"/>
        <end position="531"/>
    </location>
</feature>
<dbReference type="InterPro" id="IPR020846">
    <property type="entry name" value="MFS_dom"/>
</dbReference>
<comment type="subcellular location">
    <subcellularLocation>
        <location evidence="1">Membrane</location>
        <topology evidence="1">Multi-pass membrane protein</topology>
    </subcellularLocation>
</comment>
<name>A0A1I8PD47_STOCA</name>
<dbReference type="InterPro" id="IPR036259">
    <property type="entry name" value="MFS_trans_sf"/>
</dbReference>
<keyword evidence="9" id="KW-1185">Reference proteome</keyword>
<keyword evidence="3 6" id="KW-0812">Transmembrane</keyword>
<keyword evidence="2" id="KW-0813">Transport</keyword>
<dbReference type="SUPFAM" id="SSF103473">
    <property type="entry name" value="MFS general substrate transporter"/>
    <property type="match status" value="1"/>
</dbReference>
<feature type="transmembrane region" description="Helical" evidence="6">
    <location>
        <begin position="509"/>
        <end position="529"/>
    </location>
</feature>
<reference evidence="8" key="1">
    <citation type="submission" date="2020-05" db="UniProtKB">
        <authorList>
            <consortium name="EnsemblMetazoa"/>
        </authorList>
    </citation>
    <scope>IDENTIFICATION</scope>
    <source>
        <strain evidence="8">USDA</strain>
    </source>
</reference>
<dbReference type="STRING" id="35570.A0A1I8PD47"/>
<dbReference type="GO" id="GO:0022857">
    <property type="term" value="F:transmembrane transporter activity"/>
    <property type="evidence" value="ECO:0007669"/>
    <property type="project" value="InterPro"/>
</dbReference>
<feature type="transmembrane region" description="Helical" evidence="6">
    <location>
        <begin position="134"/>
        <end position="156"/>
    </location>
</feature>
<evidence type="ECO:0000313" key="9">
    <source>
        <dbReference type="Proteomes" id="UP000095300"/>
    </source>
</evidence>
<dbReference type="VEuPathDB" id="VectorBase:SCAU006926"/>
<dbReference type="Gene3D" id="1.20.1250.20">
    <property type="entry name" value="MFS general substrate transporter like domains"/>
    <property type="match status" value="1"/>
</dbReference>
<evidence type="ECO:0000256" key="3">
    <source>
        <dbReference type="ARBA" id="ARBA00022692"/>
    </source>
</evidence>
<feature type="transmembrane region" description="Helical" evidence="6">
    <location>
        <begin position="209"/>
        <end position="228"/>
    </location>
</feature>
<evidence type="ECO:0000313" key="8">
    <source>
        <dbReference type="EnsemblMetazoa" id="SCAU006926-PA"/>
    </source>
</evidence>
<gene>
    <name evidence="8" type="primary">106093137</name>
</gene>
<evidence type="ECO:0000256" key="4">
    <source>
        <dbReference type="ARBA" id="ARBA00022989"/>
    </source>
</evidence>
<feature type="transmembrane region" description="Helical" evidence="6">
    <location>
        <begin position="81"/>
        <end position="101"/>
    </location>
</feature>
<dbReference type="EnsemblMetazoa" id="SCAU006926-RA">
    <property type="protein sequence ID" value="SCAU006926-PA"/>
    <property type="gene ID" value="SCAU006926"/>
</dbReference>
<organism evidence="8 9">
    <name type="scientific">Stomoxys calcitrans</name>
    <name type="common">Stable fly</name>
    <name type="synonym">Conops calcitrans</name>
    <dbReference type="NCBI Taxonomy" id="35570"/>
    <lineage>
        <taxon>Eukaryota</taxon>
        <taxon>Metazoa</taxon>
        <taxon>Ecdysozoa</taxon>
        <taxon>Arthropoda</taxon>
        <taxon>Hexapoda</taxon>
        <taxon>Insecta</taxon>
        <taxon>Pterygota</taxon>
        <taxon>Neoptera</taxon>
        <taxon>Endopterygota</taxon>
        <taxon>Diptera</taxon>
        <taxon>Brachycera</taxon>
        <taxon>Muscomorpha</taxon>
        <taxon>Muscoidea</taxon>
        <taxon>Muscidae</taxon>
        <taxon>Stomoxys</taxon>
    </lineage>
</organism>
<evidence type="ECO:0000256" key="2">
    <source>
        <dbReference type="ARBA" id="ARBA00022448"/>
    </source>
</evidence>
<evidence type="ECO:0000256" key="1">
    <source>
        <dbReference type="ARBA" id="ARBA00004141"/>
    </source>
</evidence>
<dbReference type="PANTHER" id="PTHR23511">
    <property type="entry name" value="SYNAPTIC VESICLE GLYCOPROTEIN 2"/>
    <property type="match status" value="1"/>
</dbReference>
<keyword evidence="5 6" id="KW-0472">Membrane</keyword>
<dbReference type="PROSITE" id="PS50850">
    <property type="entry name" value="MFS"/>
    <property type="match status" value="1"/>
</dbReference>
<feature type="transmembrane region" description="Helical" evidence="6">
    <location>
        <begin position="42"/>
        <end position="66"/>
    </location>
</feature>
<protein>
    <recommendedName>
        <fullName evidence="7">Major facilitator superfamily (MFS) profile domain-containing protein</fullName>
    </recommendedName>
</protein>
<dbReference type="GO" id="GO:0016020">
    <property type="term" value="C:membrane"/>
    <property type="evidence" value="ECO:0007669"/>
    <property type="project" value="UniProtKB-SubCell"/>
</dbReference>
<dbReference type="Proteomes" id="UP000095300">
    <property type="component" value="Unassembled WGS sequence"/>
</dbReference>
<dbReference type="InterPro" id="IPR011701">
    <property type="entry name" value="MFS"/>
</dbReference>
<feature type="transmembrane region" description="Helical" evidence="6">
    <location>
        <begin position="395"/>
        <end position="415"/>
    </location>
</feature>
<dbReference type="PANTHER" id="PTHR23511:SF36">
    <property type="entry name" value="EG:BACR7A4.13 PROTEIN-RELATED"/>
    <property type="match status" value="1"/>
</dbReference>
<feature type="transmembrane region" description="Helical" evidence="6">
    <location>
        <begin position="316"/>
        <end position="334"/>
    </location>
</feature>
<accession>A0A1I8PD47</accession>
<keyword evidence="4 6" id="KW-1133">Transmembrane helix</keyword>
<dbReference type="Pfam" id="PF07690">
    <property type="entry name" value="MFS_1"/>
    <property type="match status" value="1"/>
</dbReference>
<dbReference type="OrthoDB" id="3936150at2759"/>
<evidence type="ECO:0000259" key="7">
    <source>
        <dbReference type="PROSITE" id="PS50850"/>
    </source>
</evidence>